<comment type="similarity">
    <text evidence="4">Belongs to the PP2C family.</text>
</comment>
<dbReference type="CDD" id="cd00143">
    <property type="entry name" value="PP2Cc"/>
    <property type="match status" value="1"/>
</dbReference>
<evidence type="ECO:0000256" key="5">
    <source>
        <dbReference type="SAM" id="MobiDB-lite"/>
    </source>
</evidence>
<name>A0A9C7UN48_9RHOD</name>
<dbReference type="Pfam" id="PF00481">
    <property type="entry name" value="PP2C"/>
    <property type="match status" value="1"/>
</dbReference>
<feature type="region of interest" description="Disordered" evidence="5">
    <location>
        <begin position="1"/>
        <end position="43"/>
    </location>
</feature>
<reference evidence="7" key="2">
    <citation type="submission" date="2022-01" db="EMBL/GenBank/DDBJ databases">
        <authorList>
            <person name="Hirooka S."/>
            <person name="Miyagishima S.Y."/>
        </authorList>
    </citation>
    <scope>NUCLEOTIDE SEQUENCE</scope>
    <source>
        <strain evidence="7">NBRC 102759</strain>
    </source>
</reference>
<dbReference type="PANTHER" id="PTHR47992">
    <property type="entry name" value="PROTEIN PHOSPHATASE"/>
    <property type="match status" value="1"/>
</dbReference>
<feature type="compositionally biased region" description="Basic and acidic residues" evidence="5">
    <location>
        <begin position="1"/>
        <end position="10"/>
    </location>
</feature>
<dbReference type="PROSITE" id="PS51746">
    <property type="entry name" value="PPM_2"/>
    <property type="match status" value="1"/>
</dbReference>
<dbReference type="SUPFAM" id="SSF81606">
    <property type="entry name" value="PP2C-like"/>
    <property type="match status" value="1"/>
</dbReference>
<feature type="domain" description="PPM-type phosphatase" evidence="6">
    <location>
        <begin position="155"/>
        <end position="482"/>
    </location>
</feature>
<dbReference type="GO" id="GO:0004722">
    <property type="term" value="F:protein serine/threonine phosphatase activity"/>
    <property type="evidence" value="ECO:0007669"/>
    <property type="project" value="InterPro"/>
</dbReference>
<reference evidence="7" key="1">
    <citation type="journal article" date="2022" name="Proc. Natl. Acad. Sci. U.S.A.">
        <title>Life cycle and functional genomics of the unicellular red alga Galdieria for elucidating algal and plant evolution and industrial use.</title>
        <authorList>
            <person name="Hirooka S."/>
            <person name="Itabashi T."/>
            <person name="Ichinose T.M."/>
            <person name="Onuma R."/>
            <person name="Fujiwara T."/>
            <person name="Yamashita S."/>
            <person name="Jong L.W."/>
            <person name="Tomita R."/>
            <person name="Iwane A.H."/>
            <person name="Miyagishima S.Y."/>
        </authorList>
    </citation>
    <scope>NUCLEOTIDE SEQUENCE</scope>
    <source>
        <strain evidence="7">NBRC 102759</strain>
    </source>
</reference>
<dbReference type="AlphaFoldDB" id="A0A9C7UN48"/>
<evidence type="ECO:0000256" key="1">
    <source>
        <dbReference type="ARBA" id="ARBA00022723"/>
    </source>
</evidence>
<dbReference type="OrthoDB" id="5451at2759"/>
<comment type="caution">
    <text evidence="7">The sequence shown here is derived from an EMBL/GenBank/DDBJ whole genome shotgun (WGS) entry which is preliminary data.</text>
</comment>
<dbReference type="Proteomes" id="UP001061958">
    <property type="component" value="Unassembled WGS sequence"/>
</dbReference>
<dbReference type="InterPro" id="IPR001932">
    <property type="entry name" value="PPM-type_phosphatase-like_dom"/>
</dbReference>
<evidence type="ECO:0000256" key="4">
    <source>
        <dbReference type="RuleBase" id="RU003465"/>
    </source>
</evidence>
<evidence type="ECO:0000313" key="8">
    <source>
        <dbReference type="Proteomes" id="UP001061958"/>
    </source>
</evidence>
<dbReference type="EMBL" id="BQMJ01000008">
    <property type="protein sequence ID" value="GJQ09428.1"/>
    <property type="molecule type" value="Genomic_DNA"/>
</dbReference>
<organism evidence="7 8">
    <name type="scientific">Galdieria partita</name>
    <dbReference type="NCBI Taxonomy" id="83374"/>
    <lineage>
        <taxon>Eukaryota</taxon>
        <taxon>Rhodophyta</taxon>
        <taxon>Bangiophyceae</taxon>
        <taxon>Galdieriales</taxon>
        <taxon>Galdieriaceae</taxon>
        <taxon>Galdieria</taxon>
    </lineage>
</organism>
<keyword evidence="1" id="KW-0479">Metal-binding</keyword>
<keyword evidence="8" id="KW-1185">Reference proteome</keyword>
<keyword evidence="3 4" id="KW-0904">Protein phosphatase</keyword>
<dbReference type="InterPro" id="IPR036457">
    <property type="entry name" value="PPM-type-like_dom_sf"/>
</dbReference>
<dbReference type="PROSITE" id="PS01032">
    <property type="entry name" value="PPM_1"/>
    <property type="match status" value="1"/>
</dbReference>
<feature type="compositionally biased region" description="Polar residues" evidence="5">
    <location>
        <begin position="13"/>
        <end position="22"/>
    </location>
</feature>
<dbReference type="Gene3D" id="3.60.40.10">
    <property type="entry name" value="PPM-type phosphatase domain"/>
    <property type="match status" value="1"/>
</dbReference>
<sequence>MGNHCAKGECQEETNSTINRATETSEQREAVESSEGQNTATLEELRRQRLRLSLDIQGEQLSSLKEAKSSKIPPHFERDLEKLKTVPSSLSRVGEATKSRRVPKATREESRLSLNESTTQSKFYDESVSSSGAFGNTSNRTHNTTLGSGCKLQISYGACSLAGWEPVREIRSGEQQRKENQDSFYIEVPFNNRQDEAFFAVFDGHGANGRVVAEFVRDQLPVQIKESLKILQDETQLCSYQEDSYQKTEHFTATDEVLSCAYSELLESISFFNLVRSIHSGFFNCSRMLVSLNDKVDISMSGTTAVVAWFKGAFLFCCNVGDSRCIIGRQKLPRKYNYLSIDMTYDHKPSRMDEADRIQRSGGRIEYWDNGAGPLRVWLAEDWLPGLAMTRSFGDLIVESVGVVSEPEVTCVRLTSSDRFCILASDGVWEFMSSREVVNWIGKLRDKCSAQLAAEMVVEEAVRRWRKEDEVVDDTTAIVLWLDYTEEMTNPTIVESGVSDSRKFIKKGSSAQDNDLPLQNSVKYLWRFFSSEYRKNDIGSIGYAPITVTDKYVLKPFSCQNGN</sequence>
<evidence type="ECO:0000256" key="2">
    <source>
        <dbReference type="ARBA" id="ARBA00022801"/>
    </source>
</evidence>
<feature type="region of interest" description="Disordered" evidence="5">
    <location>
        <begin position="87"/>
        <end position="118"/>
    </location>
</feature>
<dbReference type="GO" id="GO:0046872">
    <property type="term" value="F:metal ion binding"/>
    <property type="evidence" value="ECO:0007669"/>
    <property type="project" value="UniProtKB-KW"/>
</dbReference>
<gene>
    <name evidence="7" type="ORF">GpartN1_g1219.t1</name>
</gene>
<evidence type="ECO:0000256" key="3">
    <source>
        <dbReference type="ARBA" id="ARBA00022912"/>
    </source>
</evidence>
<keyword evidence="2 4" id="KW-0378">Hydrolase</keyword>
<evidence type="ECO:0000259" key="6">
    <source>
        <dbReference type="PROSITE" id="PS51746"/>
    </source>
</evidence>
<accession>A0A9C7UN48</accession>
<dbReference type="InterPro" id="IPR000222">
    <property type="entry name" value="PP2C_BS"/>
</dbReference>
<protein>
    <recommendedName>
        <fullName evidence="6">PPM-type phosphatase domain-containing protein</fullName>
    </recommendedName>
</protein>
<dbReference type="SMART" id="SM00332">
    <property type="entry name" value="PP2Cc"/>
    <property type="match status" value="1"/>
</dbReference>
<proteinExistence type="inferred from homology"/>
<evidence type="ECO:0000313" key="7">
    <source>
        <dbReference type="EMBL" id="GJQ09428.1"/>
    </source>
</evidence>
<dbReference type="InterPro" id="IPR015655">
    <property type="entry name" value="PP2C"/>
</dbReference>